<evidence type="ECO:0000256" key="1">
    <source>
        <dbReference type="SAM" id="MobiDB-lite"/>
    </source>
</evidence>
<dbReference type="AlphaFoldDB" id="A0A8K0NNC4"/>
<name>A0A8K0NNC4_9TREE</name>
<feature type="region of interest" description="Disordered" evidence="1">
    <location>
        <begin position="672"/>
        <end position="692"/>
    </location>
</feature>
<proteinExistence type="predicted"/>
<dbReference type="Proteomes" id="UP000812966">
    <property type="component" value="Unassembled WGS sequence"/>
</dbReference>
<feature type="compositionally biased region" description="Low complexity" evidence="1">
    <location>
        <begin position="616"/>
        <end position="632"/>
    </location>
</feature>
<protein>
    <submittedName>
        <fullName evidence="2">Uncharacterized protein</fullName>
    </submittedName>
</protein>
<organism evidence="2 3">
    <name type="scientific">Filobasidium floriforme</name>
    <dbReference type="NCBI Taxonomy" id="5210"/>
    <lineage>
        <taxon>Eukaryota</taxon>
        <taxon>Fungi</taxon>
        <taxon>Dikarya</taxon>
        <taxon>Basidiomycota</taxon>
        <taxon>Agaricomycotina</taxon>
        <taxon>Tremellomycetes</taxon>
        <taxon>Filobasidiales</taxon>
        <taxon>Filobasidiaceae</taxon>
        <taxon>Filobasidium</taxon>
    </lineage>
</organism>
<keyword evidence="3" id="KW-1185">Reference proteome</keyword>
<reference evidence="2" key="1">
    <citation type="submission" date="2020-04" db="EMBL/GenBank/DDBJ databases">
        <title>Analysis of mating type loci in Filobasidium floriforme.</title>
        <authorList>
            <person name="Nowrousian M."/>
        </authorList>
    </citation>
    <scope>NUCLEOTIDE SEQUENCE</scope>
    <source>
        <strain evidence="2">CBS 6242</strain>
    </source>
</reference>
<evidence type="ECO:0000313" key="2">
    <source>
        <dbReference type="EMBL" id="KAG7528522.1"/>
    </source>
</evidence>
<gene>
    <name evidence="2" type="ORF">FFLO_06078</name>
</gene>
<dbReference type="EMBL" id="JABELV010000178">
    <property type="protein sequence ID" value="KAG7528522.1"/>
    <property type="molecule type" value="Genomic_DNA"/>
</dbReference>
<dbReference type="GO" id="GO:0003677">
    <property type="term" value="F:DNA binding"/>
    <property type="evidence" value="ECO:0007669"/>
    <property type="project" value="InterPro"/>
</dbReference>
<comment type="caution">
    <text evidence="2">The sequence shown here is derived from an EMBL/GenBank/DDBJ whole genome shotgun (WGS) entry which is preliminary data.</text>
</comment>
<sequence>MPPRRGPPANVGIKVTERPAETAQRAADRLTEQAHQEGYENPFDYVSSEVDRHLLMWPVAASRIIRLRVTLGYLIEYVQLVVKMDVSQALDISDFERFKKMILGYLEYRLSRSTGTKKIAASTLQHEKWDLIALIKFSALPEITADQHKNLVTTLSRVAKNMIRDHELTTKVSRVMLLGQKEIRLLLDNNFDESREHVFHLRLQDNVLLLFYFYTMARPGSLLATRPYPNKGLRWKDIKFYRHADGEELSDLDIVINIDNFKGHQLDTALEVEYDVRGTTDPRNLVFDLPVLLVALGCHRDIFENPEDIFHSDSAAITVKADHLNDPIFLGRTSRSGVGDQPMTYEASRVQFLANCTEVGLLSSGQKVTTYGIRKKMATENVKTFGYDITRKLMGHGSRSKALESHYDMSAYEVDMTGAALGEQSSTKVKLGQHPFIQAGFRRAAVDFTLQDAIDLDPECDLYRWYISELRHAFLTGSSDWKLLPFFTEGDTPVKAGTITETLRKLILRYRTRVNTLRYMTRVSQAELDLVQTLQEQKRLLAASEVPSTVPERLRKGLAEKEAKIAFEMNATGEFDNNESVKIRFAVPEPDPEMDDVEDDLEVVDSALEDEEDEAAAAASTETTTATVPAETSPAQMMVDEAATAPTETTTATVPAETSPAQMMVDEAATAPTETTAATAPTETTAATAPAKTTSAKINWLKDVIKTANAAKTKSHSKSPCMMCEEEAGEVGAKVELYTSRELWIHQAHGPYHSPAGRFDRWLKSTSDDPATLHCPLCNHETHGKGGRLPSVPLAEQHLYAKHVAAESPEMPADHQCYLRCKYELQFPTPRERVEFGWNKDRYHDGFSVERWIRSKLPADDERLLTDDDYRYHGSSTVTEDVMRHAESWSDLPTMEMFGKVLRSRDGM</sequence>
<feature type="region of interest" description="Disordered" evidence="1">
    <location>
        <begin position="1"/>
        <end position="21"/>
    </location>
</feature>
<accession>A0A8K0NNC4</accession>
<dbReference type="GO" id="GO:0015074">
    <property type="term" value="P:DNA integration"/>
    <property type="evidence" value="ECO:0007669"/>
    <property type="project" value="InterPro"/>
</dbReference>
<dbReference type="OrthoDB" id="3037404at2759"/>
<feature type="region of interest" description="Disordered" evidence="1">
    <location>
        <begin position="610"/>
        <end position="632"/>
    </location>
</feature>
<dbReference type="Gene3D" id="1.10.443.10">
    <property type="entry name" value="Intergrase catalytic core"/>
    <property type="match status" value="1"/>
</dbReference>
<dbReference type="GO" id="GO:0006310">
    <property type="term" value="P:DNA recombination"/>
    <property type="evidence" value="ECO:0007669"/>
    <property type="project" value="InterPro"/>
</dbReference>
<dbReference type="InterPro" id="IPR013762">
    <property type="entry name" value="Integrase-like_cat_sf"/>
</dbReference>
<evidence type="ECO:0000313" key="3">
    <source>
        <dbReference type="Proteomes" id="UP000812966"/>
    </source>
</evidence>